<dbReference type="NCBIfam" id="TIGR03370">
    <property type="entry name" value="VPLPA-CTERM"/>
    <property type="match status" value="1"/>
</dbReference>
<geneLocation type="plasmid" evidence="3 4">
    <name>unnamed1</name>
</geneLocation>
<keyword evidence="1" id="KW-0472">Membrane</keyword>
<keyword evidence="1" id="KW-0812">Transmembrane</keyword>
<dbReference type="Proteomes" id="UP000298631">
    <property type="component" value="Plasmid unnamed1"/>
</dbReference>
<evidence type="ECO:0000313" key="3">
    <source>
        <dbReference type="EMBL" id="QCO57623.1"/>
    </source>
</evidence>
<feature type="chain" id="PRO_5020543013" evidence="2">
    <location>
        <begin position="25"/>
        <end position="247"/>
    </location>
</feature>
<keyword evidence="4" id="KW-1185">Reference proteome</keyword>
<proteinExistence type="predicted"/>
<feature type="transmembrane region" description="Helical" evidence="1">
    <location>
        <begin position="221"/>
        <end position="242"/>
    </location>
</feature>
<dbReference type="AlphaFoldDB" id="A0A4P8EKZ3"/>
<keyword evidence="3" id="KW-0614">Plasmid</keyword>
<evidence type="ECO:0000256" key="1">
    <source>
        <dbReference type="SAM" id="Phobius"/>
    </source>
</evidence>
<dbReference type="KEGG" id="pseb:EOK75_18150"/>
<sequence length="247" mass="26332">MRDRSTPAMTLQPLAMALCFMVSAATTGSAATIGQPLVIAEADGTGYILDYFVGLYPSGLKAIDASATVTEEHDTNGFLGSTVDYTMNLDGNGTFRLGAYAFNIITFTDGFAGAWGPDFKDFDDTGLITTTFLVEFPILSTCVDPDSGSDLYTIDLDPFGVGLAIEVLDATYAEIGVNISYDEDLPCKLLVDDRSDEYYYIEGFFTTTRIEVGLIGGAPVAAVPLPAGGLLLLTGLVGLFGWKKRRT</sequence>
<keyword evidence="2" id="KW-0732">Signal</keyword>
<protein>
    <submittedName>
        <fullName evidence="3">VPLPA-CTERM sorting domain-containing protein</fullName>
    </submittedName>
</protein>
<keyword evidence="1" id="KW-1133">Transmembrane helix</keyword>
<dbReference type="InterPro" id="IPR022472">
    <property type="entry name" value="VPLPA-CTERM"/>
</dbReference>
<feature type="signal peptide" evidence="2">
    <location>
        <begin position="1"/>
        <end position="24"/>
    </location>
</feature>
<evidence type="ECO:0000313" key="4">
    <source>
        <dbReference type="Proteomes" id="UP000298631"/>
    </source>
</evidence>
<organism evidence="3 4">
    <name type="scientific">Pseudorhodobacter turbinis</name>
    <dbReference type="NCBI Taxonomy" id="2500533"/>
    <lineage>
        <taxon>Bacteria</taxon>
        <taxon>Pseudomonadati</taxon>
        <taxon>Pseudomonadota</taxon>
        <taxon>Alphaproteobacteria</taxon>
        <taxon>Rhodobacterales</taxon>
        <taxon>Paracoccaceae</taxon>
        <taxon>Pseudorhodobacter</taxon>
    </lineage>
</organism>
<accession>A0A4P8EKZ3</accession>
<dbReference type="EMBL" id="CP039965">
    <property type="protein sequence ID" value="QCO57623.1"/>
    <property type="molecule type" value="Genomic_DNA"/>
</dbReference>
<name>A0A4P8EKZ3_9RHOB</name>
<reference evidence="3 4" key="1">
    <citation type="submission" date="2019-05" db="EMBL/GenBank/DDBJ databases">
        <title>Pseudorhodobacter turbinis sp. nov., isolated from the gut of the Korean turban shell.</title>
        <authorList>
            <person name="Jeong Y.-S."/>
            <person name="Kang W.-R."/>
            <person name="Bae J.-W."/>
        </authorList>
    </citation>
    <scope>NUCLEOTIDE SEQUENCE [LARGE SCALE GENOMIC DNA]</scope>
    <source>
        <strain evidence="3 4">S12M18</strain>
        <plasmid evidence="3 4">unnamed1</plasmid>
    </source>
</reference>
<gene>
    <name evidence="3" type="ORF">EOK75_18150</name>
</gene>
<evidence type="ECO:0000256" key="2">
    <source>
        <dbReference type="SAM" id="SignalP"/>
    </source>
</evidence>
<dbReference type="OrthoDB" id="9902364at2"/>